<dbReference type="InterPro" id="IPR036188">
    <property type="entry name" value="FAD/NAD-bd_sf"/>
</dbReference>
<feature type="domain" description="Glucose-methanol-choline oxidoreductase C-terminal" evidence="8">
    <location>
        <begin position="400"/>
        <end position="520"/>
    </location>
</feature>
<dbReference type="PANTHER" id="PTHR42784">
    <property type="entry name" value="PYRANOSE 2-OXIDASE"/>
    <property type="match status" value="1"/>
</dbReference>
<keyword evidence="6" id="KW-0539">Nucleus</keyword>
<dbReference type="SUPFAM" id="SSF51905">
    <property type="entry name" value="FAD/NAD(P)-binding domain"/>
    <property type="match status" value="1"/>
</dbReference>
<evidence type="ECO:0000259" key="7">
    <source>
        <dbReference type="Pfam" id="PF00732"/>
    </source>
</evidence>
<gene>
    <name evidence="9" type="ORF">PT974_02429</name>
</gene>
<evidence type="ECO:0000256" key="3">
    <source>
        <dbReference type="ARBA" id="ARBA00022630"/>
    </source>
</evidence>
<proteinExistence type="inferred from homology"/>
<organism evidence="9 10">
    <name type="scientific">Cladobotryum mycophilum</name>
    <dbReference type="NCBI Taxonomy" id="491253"/>
    <lineage>
        <taxon>Eukaryota</taxon>
        <taxon>Fungi</taxon>
        <taxon>Dikarya</taxon>
        <taxon>Ascomycota</taxon>
        <taxon>Pezizomycotina</taxon>
        <taxon>Sordariomycetes</taxon>
        <taxon>Hypocreomycetidae</taxon>
        <taxon>Hypocreales</taxon>
        <taxon>Hypocreaceae</taxon>
        <taxon>Cladobotryum</taxon>
    </lineage>
</organism>
<dbReference type="Proteomes" id="UP001338125">
    <property type="component" value="Unassembled WGS sequence"/>
</dbReference>
<accession>A0ABR0SY43</accession>
<evidence type="ECO:0000259" key="8">
    <source>
        <dbReference type="Pfam" id="PF05199"/>
    </source>
</evidence>
<protein>
    <submittedName>
        <fullName evidence="9">Pyranose 2-oxidase</fullName>
    </submittedName>
</protein>
<dbReference type="InterPro" id="IPR051473">
    <property type="entry name" value="P2Ox-like"/>
</dbReference>
<dbReference type="EMBL" id="JAVFKD010000002">
    <property type="protein sequence ID" value="KAK5997077.1"/>
    <property type="molecule type" value="Genomic_DNA"/>
</dbReference>
<evidence type="ECO:0000256" key="5">
    <source>
        <dbReference type="ARBA" id="ARBA00023002"/>
    </source>
</evidence>
<evidence type="ECO:0000256" key="6">
    <source>
        <dbReference type="ARBA" id="ARBA00023242"/>
    </source>
</evidence>
<keyword evidence="5" id="KW-0560">Oxidoreductase</keyword>
<evidence type="ECO:0000313" key="9">
    <source>
        <dbReference type="EMBL" id="KAK5997077.1"/>
    </source>
</evidence>
<dbReference type="PANTHER" id="PTHR42784:SF1">
    <property type="entry name" value="PYRANOSE 2-OXIDASE"/>
    <property type="match status" value="1"/>
</dbReference>
<keyword evidence="3" id="KW-0285">Flavoprotein</keyword>
<dbReference type="InterPro" id="IPR021858">
    <property type="entry name" value="Fun_TF"/>
</dbReference>
<comment type="similarity">
    <text evidence="2">Belongs to the GMC oxidoreductase family.</text>
</comment>
<reference evidence="9 10" key="1">
    <citation type="submission" date="2024-01" db="EMBL/GenBank/DDBJ databases">
        <title>Complete genome of Cladobotryum mycophilum ATHUM6906.</title>
        <authorList>
            <person name="Christinaki A.C."/>
            <person name="Myridakis A.I."/>
            <person name="Kouvelis V.N."/>
        </authorList>
    </citation>
    <scope>NUCLEOTIDE SEQUENCE [LARGE SCALE GENOMIC DNA]</scope>
    <source>
        <strain evidence="9 10">ATHUM6906</strain>
    </source>
</reference>
<evidence type="ECO:0000256" key="4">
    <source>
        <dbReference type="ARBA" id="ARBA00022827"/>
    </source>
</evidence>
<sequence length="1016" mass="112915">MAYELASIEYDVLIVGSGPIGAVFARRLVDADKKVAMIDIGDQATRKIGDHKKNSVAVQKNISLFTNIVKGDLQPLSVPTTGVYHSIEPSSCFVRSFDESGFVINGQNPEQKAALNLPEAAATRVIGGMGSHWTCCTPRQHVKLERPDLFTKNEWHDLYSEAERLFRTNSYSFDDSIRQTVIKETLSDAYKDREIKSMPLACRRSETNTDYVEWTCTATILKELSDPTKPNSNFQVLPNTQCVKIELSANDAADVNGNAFKVTRVEVRDLMKNKTYHIKAKQYVICASAVLTPSILFNSGFRSYADAQMPLPGPPTTASSKLIPMPAFGRYMTEQTLAFCQVVLKKTLLEGIKEDQGGKRIAEHQAKNPKDPIPLPFNDPDPQCYFPLMADFRWFGYTKPELKNYVTFSEKVKDDFGMPQPIFHFQTNDEDAERCHEMITDMANVARKIGGFLPGAEPKFLAPGSALHICGTYRAGDSDKDSVVNKTGKVWNVQNLVLGGCGVIPTQNACNPTLTAACFAIAAARQLIKELEKDEDCDHLQPACSQCIKSGWVCPGALSSTDVLFKHNASSGQGNQQQPTLSNDGPVTVLREGSRVVDLSPSINDKGTAFFLREYVFDAGTSPSSATLQGFHDHLPALLQQEQTGGPLETIVSAAGLAALANAGASLQWKREAYSLYGKAIQKLQADLQDTARVKLDSTLAAIMMMGTFETIASADETSMESFSQHIMAGARCIQMRGPNQFTSEVSVVLFKQLRALISMTCHQLQEPLPYAIRTWLGWIESKQTDNEAPLNRFAMLNEQLAATRAEIKQKGIRDPMIIAAMLLPIDLLFKHWGQTLPDTWTFKSYRNLTSNVDETQCYKLQHDVYPNLGVATTWNNYRMVRLLIHESFITAAMRHESNQYEDHLQQSAKIMMEMANGICHSVPYTLGYRPGRQQPEVTEQQQPTPGACIMLWPLFLAGSLRTTPADQREWIAGTLRDMGLRMGLQLAMSMANKLEETATSFSDRETWLIGEFYPN</sequence>
<dbReference type="Pfam" id="PF00732">
    <property type="entry name" value="GMC_oxred_N"/>
    <property type="match status" value="1"/>
</dbReference>
<dbReference type="InterPro" id="IPR000172">
    <property type="entry name" value="GMC_OxRdtase_N"/>
</dbReference>
<evidence type="ECO:0000256" key="2">
    <source>
        <dbReference type="ARBA" id="ARBA00010790"/>
    </source>
</evidence>
<dbReference type="Pfam" id="PF11951">
    <property type="entry name" value="Fungal_trans_2"/>
    <property type="match status" value="1"/>
</dbReference>
<keyword evidence="10" id="KW-1185">Reference proteome</keyword>
<name>A0ABR0SY43_9HYPO</name>
<feature type="domain" description="Glucose-methanol-choline oxidoreductase N-terminal" evidence="7">
    <location>
        <begin position="231"/>
        <end position="301"/>
    </location>
</feature>
<comment type="cofactor">
    <cofactor evidence="1">
        <name>FAD</name>
        <dbReference type="ChEBI" id="CHEBI:57692"/>
    </cofactor>
</comment>
<dbReference type="SUPFAM" id="SSF54373">
    <property type="entry name" value="FAD-linked reductases, C-terminal domain"/>
    <property type="match status" value="1"/>
</dbReference>
<evidence type="ECO:0000313" key="10">
    <source>
        <dbReference type="Proteomes" id="UP001338125"/>
    </source>
</evidence>
<dbReference type="Pfam" id="PF05199">
    <property type="entry name" value="GMC_oxred_C"/>
    <property type="match status" value="1"/>
</dbReference>
<keyword evidence="4" id="KW-0274">FAD</keyword>
<dbReference type="InterPro" id="IPR007867">
    <property type="entry name" value="GMC_OxRtase_C"/>
</dbReference>
<comment type="caution">
    <text evidence="9">The sequence shown here is derived from an EMBL/GenBank/DDBJ whole genome shotgun (WGS) entry which is preliminary data.</text>
</comment>
<evidence type="ECO:0000256" key="1">
    <source>
        <dbReference type="ARBA" id="ARBA00001974"/>
    </source>
</evidence>
<dbReference type="Gene3D" id="3.50.50.60">
    <property type="entry name" value="FAD/NAD(P)-binding domain"/>
    <property type="match status" value="2"/>
</dbReference>